<sequence length="148" mass="16328">MSLSLKASRSVRILWALEIGSAPGKNKLNVNQHRGEIGGTLSQHADSKDRPDASGFFAAWDKTNYSTNVLLAVPLKDDQPGHYLMQRYQCTTTLSCGVSLAVQIVVQYWLPPHRPDCQINDGHFSDRIDNFSAECPVNICSPTLMPGE</sequence>
<comment type="caution">
    <text evidence="1">The sequence shown here is derived from an EMBL/GenBank/DDBJ whole genome shotgun (WGS) entry which is preliminary data.</text>
</comment>
<proteinExistence type="predicted"/>
<accession>A0ABQ4ZUH4</accession>
<reference evidence="1" key="2">
    <citation type="submission" date="2022-01" db="EMBL/GenBank/DDBJ databases">
        <authorList>
            <person name="Yamashiro T."/>
            <person name="Shiraishi A."/>
            <person name="Satake H."/>
            <person name="Nakayama K."/>
        </authorList>
    </citation>
    <scope>NUCLEOTIDE SEQUENCE</scope>
</reference>
<evidence type="ECO:0000313" key="2">
    <source>
        <dbReference type="Proteomes" id="UP001151760"/>
    </source>
</evidence>
<dbReference type="Proteomes" id="UP001151760">
    <property type="component" value="Unassembled WGS sequence"/>
</dbReference>
<organism evidence="1 2">
    <name type="scientific">Tanacetum coccineum</name>
    <dbReference type="NCBI Taxonomy" id="301880"/>
    <lineage>
        <taxon>Eukaryota</taxon>
        <taxon>Viridiplantae</taxon>
        <taxon>Streptophyta</taxon>
        <taxon>Embryophyta</taxon>
        <taxon>Tracheophyta</taxon>
        <taxon>Spermatophyta</taxon>
        <taxon>Magnoliopsida</taxon>
        <taxon>eudicotyledons</taxon>
        <taxon>Gunneridae</taxon>
        <taxon>Pentapetalae</taxon>
        <taxon>asterids</taxon>
        <taxon>campanulids</taxon>
        <taxon>Asterales</taxon>
        <taxon>Asteraceae</taxon>
        <taxon>Asteroideae</taxon>
        <taxon>Anthemideae</taxon>
        <taxon>Anthemidinae</taxon>
        <taxon>Tanacetum</taxon>
    </lineage>
</organism>
<gene>
    <name evidence="1" type="ORF">Tco_0800570</name>
</gene>
<reference evidence="1" key="1">
    <citation type="journal article" date="2022" name="Int. J. Mol. Sci.">
        <title>Draft Genome of Tanacetum Coccineum: Genomic Comparison of Closely Related Tanacetum-Family Plants.</title>
        <authorList>
            <person name="Yamashiro T."/>
            <person name="Shiraishi A."/>
            <person name="Nakayama K."/>
            <person name="Satake H."/>
        </authorList>
    </citation>
    <scope>NUCLEOTIDE SEQUENCE</scope>
</reference>
<keyword evidence="2" id="KW-1185">Reference proteome</keyword>
<dbReference type="EMBL" id="BQNB010011668">
    <property type="protein sequence ID" value="GJS93602.1"/>
    <property type="molecule type" value="Genomic_DNA"/>
</dbReference>
<name>A0ABQ4ZUH4_9ASTR</name>
<evidence type="ECO:0000313" key="1">
    <source>
        <dbReference type="EMBL" id="GJS93602.1"/>
    </source>
</evidence>
<protein>
    <submittedName>
        <fullName evidence="1">Uncharacterized protein</fullName>
    </submittedName>
</protein>